<reference evidence="1 2" key="1">
    <citation type="submission" date="2015-04" db="EMBL/GenBank/DDBJ databases">
        <title>Whole genome shotgun sequence of Flavihumibacter petaseus NBRC 106054.</title>
        <authorList>
            <person name="Miyazawa S."/>
            <person name="Hosoyama A."/>
            <person name="Hashimoto M."/>
            <person name="Noguchi M."/>
            <person name="Tsuchikane K."/>
            <person name="Ohji S."/>
            <person name="Yamazoe A."/>
            <person name="Ichikawa N."/>
            <person name="Kimura A."/>
            <person name="Fujita N."/>
        </authorList>
    </citation>
    <scope>NUCLEOTIDE SEQUENCE [LARGE SCALE GENOMIC DNA]</scope>
    <source>
        <strain evidence="1 2">NBRC 106054</strain>
    </source>
</reference>
<comment type="caution">
    <text evidence="1">The sequence shown here is derived from an EMBL/GenBank/DDBJ whole genome shotgun (WGS) entry which is preliminary data.</text>
</comment>
<dbReference type="Gene3D" id="1.10.260.40">
    <property type="entry name" value="lambda repressor-like DNA-binding domains"/>
    <property type="match status" value="1"/>
</dbReference>
<proteinExistence type="predicted"/>
<organism evidence="1 2">
    <name type="scientific">Flavihumibacter petaseus NBRC 106054</name>
    <dbReference type="NCBI Taxonomy" id="1220578"/>
    <lineage>
        <taxon>Bacteria</taxon>
        <taxon>Pseudomonadati</taxon>
        <taxon>Bacteroidota</taxon>
        <taxon>Chitinophagia</taxon>
        <taxon>Chitinophagales</taxon>
        <taxon>Chitinophagaceae</taxon>
        <taxon>Flavihumibacter</taxon>
    </lineage>
</organism>
<sequence>MSKSIYKSVDFEQFKRDVSYLNLENPVTAIANELVISKGNVSSYINGKIPLAPSFLEKFYNKFNISPGVGGPADESKSTDWQAKYIQLLEQENANKQRVLESFGPSLAKLIEGHQDTHRWLRAHVQHEAIVRAKGDPKAVQNELEQISRILLDLAADKI</sequence>
<accession>A0A0E9N1V0</accession>
<dbReference type="GO" id="GO:0003677">
    <property type="term" value="F:DNA binding"/>
    <property type="evidence" value="ECO:0007669"/>
    <property type="project" value="InterPro"/>
</dbReference>
<dbReference type="AlphaFoldDB" id="A0A0E9N1V0"/>
<dbReference type="OrthoDB" id="796548at2"/>
<name>A0A0E9N1V0_9BACT</name>
<dbReference type="InterPro" id="IPR010982">
    <property type="entry name" value="Lambda_DNA-bd_dom_sf"/>
</dbReference>
<dbReference type="RefSeq" id="WP_046369587.1">
    <property type="nucleotide sequence ID" value="NZ_BBWV01000002.1"/>
</dbReference>
<gene>
    <name evidence="1" type="ORF">FPE01S_02_08590</name>
</gene>
<evidence type="ECO:0000313" key="1">
    <source>
        <dbReference type="EMBL" id="GAO43753.1"/>
    </source>
</evidence>
<protein>
    <submittedName>
        <fullName evidence="1">Uncharacterized protein</fullName>
    </submittedName>
</protein>
<dbReference type="EMBL" id="BBWV01000002">
    <property type="protein sequence ID" value="GAO43753.1"/>
    <property type="molecule type" value="Genomic_DNA"/>
</dbReference>
<evidence type="ECO:0000313" key="2">
    <source>
        <dbReference type="Proteomes" id="UP000033121"/>
    </source>
</evidence>
<dbReference type="Proteomes" id="UP000033121">
    <property type="component" value="Unassembled WGS sequence"/>
</dbReference>
<keyword evidence="2" id="KW-1185">Reference proteome</keyword>